<gene>
    <name evidence="6" type="ORF">HII31_01187</name>
</gene>
<keyword evidence="4 5" id="KW-0472">Membrane</keyword>
<dbReference type="Pfam" id="PF01544">
    <property type="entry name" value="CorA"/>
    <property type="match status" value="1"/>
</dbReference>
<dbReference type="Gene3D" id="1.20.58.340">
    <property type="entry name" value="Magnesium transport protein CorA, transmembrane region"/>
    <property type="match status" value="1"/>
</dbReference>
<feature type="transmembrane region" description="Helical" evidence="5">
    <location>
        <begin position="460"/>
        <end position="479"/>
    </location>
</feature>
<keyword evidence="7" id="KW-1185">Reference proteome</keyword>
<dbReference type="GO" id="GO:0015087">
    <property type="term" value="F:cobalt ion transmembrane transporter activity"/>
    <property type="evidence" value="ECO:0007669"/>
    <property type="project" value="TreeGrafter"/>
</dbReference>
<evidence type="ECO:0000256" key="1">
    <source>
        <dbReference type="ARBA" id="ARBA00004651"/>
    </source>
</evidence>
<dbReference type="InterPro" id="IPR002523">
    <property type="entry name" value="MgTranspt_CorA/ZnTranspt_ZntB"/>
</dbReference>
<dbReference type="EMBL" id="JABCIY010000015">
    <property type="protein sequence ID" value="KAF7197377.1"/>
    <property type="molecule type" value="Genomic_DNA"/>
</dbReference>
<dbReference type="PANTHER" id="PTHR46494:SF1">
    <property type="entry name" value="CORA FAMILY METAL ION TRANSPORTER (EUROFUNG)"/>
    <property type="match status" value="1"/>
</dbReference>
<evidence type="ECO:0000256" key="3">
    <source>
        <dbReference type="ARBA" id="ARBA00022989"/>
    </source>
</evidence>
<dbReference type="GO" id="GO:0005886">
    <property type="term" value="C:plasma membrane"/>
    <property type="evidence" value="ECO:0007669"/>
    <property type="project" value="UniProtKB-SubCell"/>
</dbReference>
<proteinExistence type="predicted"/>
<dbReference type="GO" id="GO:0050897">
    <property type="term" value="F:cobalt ion binding"/>
    <property type="evidence" value="ECO:0007669"/>
    <property type="project" value="TreeGrafter"/>
</dbReference>
<reference evidence="6" key="1">
    <citation type="submission" date="2020-04" db="EMBL/GenBank/DDBJ databases">
        <title>Draft genome resource of the tomato pathogen Pseudocercospora fuligena.</title>
        <authorList>
            <person name="Zaccaron A."/>
        </authorList>
    </citation>
    <scope>NUCLEOTIDE SEQUENCE</scope>
    <source>
        <strain evidence="6">PF001</strain>
    </source>
</reference>
<keyword evidence="3 5" id="KW-1133">Transmembrane helix</keyword>
<dbReference type="PANTHER" id="PTHR46494">
    <property type="entry name" value="CORA FAMILY METAL ION TRANSPORTER (EUROFUNG)"/>
    <property type="match status" value="1"/>
</dbReference>
<name>A0A8H6RUY7_9PEZI</name>
<evidence type="ECO:0000313" key="7">
    <source>
        <dbReference type="Proteomes" id="UP000660729"/>
    </source>
</evidence>
<feature type="transmembrane region" description="Helical" evidence="5">
    <location>
        <begin position="491"/>
        <end position="509"/>
    </location>
</feature>
<dbReference type="OrthoDB" id="3231000at2759"/>
<dbReference type="Proteomes" id="UP000660729">
    <property type="component" value="Unassembled WGS sequence"/>
</dbReference>
<dbReference type="InterPro" id="IPR045863">
    <property type="entry name" value="CorA_TM1_TM2"/>
</dbReference>
<accession>A0A8H6RUY7</accession>
<organism evidence="6 7">
    <name type="scientific">Pseudocercospora fuligena</name>
    <dbReference type="NCBI Taxonomy" id="685502"/>
    <lineage>
        <taxon>Eukaryota</taxon>
        <taxon>Fungi</taxon>
        <taxon>Dikarya</taxon>
        <taxon>Ascomycota</taxon>
        <taxon>Pezizomycotina</taxon>
        <taxon>Dothideomycetes</taxon>
        <taxon>Dothideomycetidae</taxon>
        <taxon>Mycosphaerellales</taxon>
        <taxon>Mycosphaerellaceae</taxon>
        <taxon>Pseudocercospora</taxon>
    </lineage>
</organism>
<dbReference type="AlphaFoldDB" id="A0A8H6RUY7"/>
<comment type="subcellular location">
    <subcellularLocation>
        <location evidence="1">Cell membrane</location>
        <topology evidence="1">Multi-pass membrane protein</topology>
    </subcellularLocation>
</comment>
<evidence type="ECO:0000256" key="2">
    <source>
        <dbReference type="ARBA" id="ARBA00022692"/>
    </source>
</evidence>
<protein>
    <submittedName>
        <fullName evidence="6">Uncharacterized protein</fullName>
    </submittedName>
</protein>
<evidence type="ECO:0000313" key="6">
    <source>
        <dbReference type="EMBL" id="KAF7197377.1"/>
    </source>
</evidence>
<keyword evidence="2 5" id="KW-0812">Transmembrane</keyword>
<dbReference type="SUPFAM" id="SSF144083">
    <property type="entry name" value="Magnesium transport protein CorA, transmembrane region"/>
    <property type="match status" value="1"/>
</dbReference>
<dbReference type="GO" id="GO:0000287">
    <property type="term" value="F:magnesium ion binding"/>
    <property type="evidence" value="ECO:0007669"/>
    <property type="project" value="TreeGrafter"/>
</dbReference>
<evidence type="ECO:0000256" key="5">
    <source>
        <dbReference type="SAM" id="Phobius"/>
    </source>
</evidence>
<dbReference type="GO" id="GO:0015095">
    <property type="term" value="F:magnesium ion transmembrane transporter activity"/>
    <property type="evidence" value="ECO:0007669"/>
    <property type="project" value="TreeGrafter"/>
</dbReference>
<sequence>MHSEAGSRTAYREQLAKFASVSPSHALYSGSHLYDLCEFMNVKRNQSDQAGLLTLCDFREECTQITSLSSSEQFSDLVSRGHFDAIPSSILFLQGRPPAQWLETLGQAFGVNCDFFDRHLEYQAYPGQPSPCAYPPLPSQCASTLQFRIFTIIKCSVDVEDDDHGEKLREARTKHSAQLKAYQSRLRRRDGCHGSSPGKSVIRSSVLHDLQTMSVEQVVSVYVKGFNGGWISIVWSDVANDLHEIVDASWFGCSPRKNACHMQTIPTILAPPDDLSEVTIRSAASPAQPLNSLGQNIASLPFYCDLGLDHKTARYDAFYALSALFSTASASQLQYINMLSQRTEQYLQKARLADESGIWVENLLLIQKLMDSIQGNLQEIEESVQQQQWLPWPSIDTEDLRLVKRVDKAKAKVTTDYKSLLRRTERIAARCESGLHNTMSSMSIAESKKGIEQAERVAQLTRLAFVFVPLSFTTSFFGMNFEQLATGDLQIWVWFVISLPIVLLALIYISPPARKSLKKFSNMFDRLRSKRAQFTEDVVV</sequence>
<comment type="caution">
    <text evidence="6">The sequence shown here is derived from an EMBL/GenBank/DDBJ whole genome shotgun (WGS) entry which is preliminary data.</text>
</comment>
<evidence type="ECO:0000256" key="4">
    <source>
        <dbReference type="ARBA" id="ARBA00023136"/>
    </source>
</evidence>